<evidence type="ECO:0000313" key="9">
    <source>
        <dbReference type="Proteomes" id="UP001163105"/>
    </source>
</evidence>
<comment type="caution">
    <text evidence="8">The sequence shown here is derived from an EMBL/GenBank/DDBJ whole genome shotgun (WGS) entry which is preliminary data.</text>
</comment>
<keyword evidence="6" id="KW-0285">Flavoprotein</keyword>
<evidence type="ECO:0000256" key="6">
    <source>
        <dbReference type="RuleBase" id="RU362067"/>
    </source>
</evidence>
<evidence type="ECO:0000259" key="7">
    <source>
        <dbReference type="Pfam" id="PF01593"/>
    </source>
</evidence>
<feature type="binding site" evidence="5">
    <location>
        <position position="152"/>
    </location>
    <ligand>
        <name>FAD</name>
        <dbReference type="ChEBI" id="CHEBI:57692"/>
    </ligand>
</feature>
<organism evidence="8 9">
    <name type="scientific">Purpureocillium lavendulum</name>
    <dbReference type="NCBI Taxonomy" id="1247861"/>
    <lineage>
        <taxon>Eukaryota</taxon>
        <taxon>Fungi</taxon>
        <taxon>Dikarya</taxon>
        <taxon>Ascomycota</taxon>
        <taxon>Pezizomycotina</taxon>
        <taxon>Sordariomycetes</taxon>
        <taxon>Hypocreomycetidae</taxon>
        <taxon>Hypocreales</taxon>
        <taxon>Ophiocordycipitaceae</taxon>
        <taxon>Purpureocillium</taxon>
    </lineage>
</organism>
<dbReference type="CDD" id="cd00448">
    <property type="entry name" value="YjgF_YER057c_UK114_family"/>
    <property type="match status" value="1"/>
</dbReference>
<dbReference type="InterPro" id="IPR002937">
    <property type="entry name" value="Amino_oxidase"/>
</dbReference>
<feature type="domain" description="Amine oxidase" evidence="7">
    <location>
        <begin position="151"/>
        <end position="571"/>
    </location>
</feature>
<dbReference type="SUPFAM" id="SSF51905">
    <property type="entry name" value="FAD/NAD(P)-binding domain"/>
    <property type="match status" value="1"/>
</dbReference>
<dbReference type="AlphaFoldDB" id="A0AB34G3T6"/>
<evidence type="ECO:0000256" key="4">
    <source>
        <dbReference type="ARBA" id="ARBA00048448"/>
    </source>
</evidence>
<proteinExistence type="inferred from homology"/>
<dbReference type="Gene3D" id="1.10.405.10">
    <property type="entry name" value="Guanine Nucleotide Dissociation Inhibitor, domain 1"/>
    <property type="match status" value="1"/>
</dbReference>
<keyword evidence="6" id="KW-0274">FAD</keyword>
<reference evidence="8" key="1">
    <citation type="submission" date="2023-01" db="EMBL/GenBank/DDBJ databases">
        <title>The growth and conidiation of Purpureocillium lavendulum are regulated by nitrogen source and histone H3K14 acetylation.</title>
        <authorList>
            <person name="Tang P."/>
            <person name="Han J."/>
            <person name="Zhang C."/>
            <person name="Tang P."/>
            <person name="Qi F."/>
            <person name="Zhang K."/>
            <person name="Liang L."/>
        </authorList>
    </citation>
    <scope>NUCLEOTIDE SEQUENCE</scope>
    <source>
        <strain evidence="8">YMF1.00683</strain>
    </source>
</reference>
<dbReference type="InterPro" id="IPR001613">
    <property type="entry name" value="Flavin_amine_oxidase"/>
</dbReference>
<dbReference type="EMBL" id="JAQHRD010000001">
    <property type="protein sequence ID" value="KAJ6445382.1"/>
    <property type="molecule type" value="Genomic_DNA"/>
</dbReference>
<dbReference type="Pfam" id="PF01593">
    <property type="entry name" value="Amino_oxidase"/>
    <property type="match status" value="1"/>
</dbReference>
<dbReference type="PANTHER" id="PTHR43563:SF14">
    <property type="entry name" value="AMINE OXIDASE"/>
    <property type="match status" value="1"/>
</dbReference>
<dbReference type="Gene3D" id="3.90.660.10">
    <property type="match status" value="1"/>
</dbReference>
<feature type="binding site" evidence="5">
    <location>
        <begin position="171"/>
        <end position="172"/>
    </location>
    <ligand>
        <name>FAD</name>
        <dbReference type="ChEBI" id="CHEBI:57692"/>
    </ligand>
</feature>
<dbReference type="InterPro" id="IPR036188">
    <property type="entry name" value="FAD/NAD-bd_sf"/>
</dbReference>
<comment type="cofactor">
    <cofactor evidence="1 6">
        <name>FAD</name>
        <dbReference type="ChEBI" id="CHEBI:57692"/>
    </cofactor>
</comment>
<dbReference type="Proteomes" id="UP001163105">
    <property type="component" value="Unassembled WGS sequence"/>
</dbReference>
<keyword evidence="3 6" id="KW-0560">Oxidoreductase</keyword>
<dbReference type="InterPro" id="IPR006175">
    <property type="entry name" value="YjgF/YER057c/UK114"/>
</dbReference>
<evidence type="ECO:0000256" key="1">
    <source>
        <dbReference type="ARBA" id="ARBA00001974"/>
    </source>
</evidence>
<comment type="catalytic activity">
    <reaction evidence="4">
        <text>a secondary aliphatic amine + O2 + H2O = a primary amine + an aldehyde + H2O2</text>
        <dbReference type="Rhea" id="RHEA:26414"/>
        <dbReference type="ChEBI" id="CHEBI:15377"/>
        <dbReference type="ChEBI" id="CHEBI:15379"/>
        <dbReference type="ChEBI" id="CHEBI:16240"/>
        <dbReference type="ChEBI" id="CHEBI:17478"/>
        <dbReference type="ChEBI" id="CHEBI:58855"/>
        <dbReference type="ChEBI" id="CHEBI:65296"/>
        <dbReference type="EC" id="1.4.3.4"/>
    </reaction>
</comment>
<evidence type="ECO:0000313" key="8">
    <source>
        <dbReference type="EMBL" id="KAJ6445382.1"/>
    </source>
</evidence>
<keyword evidence="9" id="KW-1185">Reference proteome</keyword>
<name>A0AB34G3T6_9HYPO</name>
<comment type="similarity">
    <text evidence="2 6">Belongs to the flavin monoamine oxidase family.</text>
</comment>
<gene>
    <name evidence="8" type="primary">MAO</name>
    <name evidence="8" type="ORF">O9K51_00141</name>
</gene>
<dbReference type="InterPro" id="IPR035959">
    <property type="entry name" value="RutC-like_sf"/>
</dbReference>
<dbReference type="EC" id="1.4.3.-" evidence="6"/>
<feature type="binding site" evidence="5">
    <location>
        <position position="548"/>
    </location>
    <ligand>
        <name>FAD</name>
        <dbReference type="ChEBI" id="CHEBI:57692"/>
    </ligand>
</feature>
<dbReference type="PANTHER" id="PTHR43563">
    <property type="entry name" value="AMINE OXIDASE"/>
    <property type="match status" value="1"/>
</dbReference>
<dbReference type="InterPro" id="IPR050703">
    <property type="entry name" value="Flavin_MAO"/>
</dbReference>
<dbReference type="SUPFAM" id="SSF54373">
    <property type="entry name" value="FAD-linked reductases, C-terminal domain"/>
    <property type="match status" value="1"/>
</dbReference>
<dbReference type="Gene3D" id="3.30.1330.40">
    <property type="entry name" value="RutC-like"/>
    <property type="match status" value="1"/>
</dbReference>
<evidence type="ECO:0000256" key="2">
    <source>
        <dbReference type="ARBA" id="ARBA00005995"/>
    </source>
</evidence>
<dbReference type="SUPFAM" id="SSF55298">
    <property type="entry name" value="YjgF-like"/>
    <property type="match status" value="1"/>
</dbReference>
<protein>
    <recommendedName>
        <fullName evidence="6">Amine oxidase</fullName>
        <ecNumber evidence="6">1.4.3.-</ecNumber>
    </recommendedName>
</protein>
<evidence type="ECO:0000256" key="5">
    <source>
        <dbReference type="PIRSR" id="PIRSR601613-1"/>
    </source>
</evidence>
<dbReference type="Pfam" id="PF01042">
    <property type="entry name" value="Ribonuc_L-PSP"/>
    <property type="match status" value="1"/>
</dbReference>
<dbReference type="GO" id="GO:0097621">
    <property type="term" value="F:monoamine oxidase activity"/>
    <property type="evidence" value="ECO:0007669"/>
    <property type="project" value="UniProtKB-EC"/>
</dbReference>
<dbReference type="Gene3D" id="3.50.50.60">
    <property type="entry name" value="FAD/NAD(P)-binding domain"/>
    <property type="match status" value="1"/>
</dbReference>
<feature type="binding site" evidence="5">
    <location>
        <position position="358"/>
    </location>
    <ligand>
        <name>FAD</name>
        <dbReference type="ChEBI" id="CHEBI:57692"/>
    </ligand>
</feature>
<evidence type="ECO:0000256" key="3">
    <source>
        <dbReference type="ARBA" id="ARBA00023002"/>
    </source>
</evidence>
<sequence length="580" mass="63546">MPSPRPNVFAIDPHNLFDSRPTFSHVAVSAPGSRVVMTAGQVGADVNGKVPGNVEEQIRLAFANLTRCLESVGAHVTDIVKLVYYIVDYDHTKRNHAKPLLDFLGGHRPATTLVPVPKLARPEFLFEVEAYVSLPQLPSQDVDVVVIGAGLSGLKAAYEVQQAGYSCAVVEARDRVGGKTWSSDRTDKGKFVDVGAAWINDTNQSEVFRLVQELGLETVVQNTTGNKLSEANGVESMLFLRNKAEEVCQSLDIRDPLRNGSHLDNMSFEDWVRSVTGPSESALASASIWTRAMLGMEPREVSALFFLNYCKSGGGLLQMRSDQKNGGQYLRLAKGTQKIAIGLANLLRPDTITLSSPVRVVEQAASAIQVHSTRRTYTCKRVIVSVPTPLYKEITFHPALPADKLELSRLNRHGYTNKVMVRYSSPWWRGYGLCGMLQSFAGPVTVTRDSSVDELGQFSLTCFCVGDWGRQLSKLSQAERFAAVVEHVTKTLGSAGSVPQPIGIEEHEWQWDQWSQGCPCPAAPPRVMTRLEPALRASHGKIHFVGTETAYEWKGYMDGALRSGARGGREVIDALGHGKL</sequence>
<accession>A0AB34G3T6</accession>
<dbReference type="PRINTS" id="PR00757">
    <property type="entry name" value="AMINEOXDASEF"/>
</dbReference>
<feature type="binding site" evidence="5">
    <location>
        <position position="463"/>
    </location>
    <ligand>
        <name>substrate</name>
    </ligand>
</feature>